<proteinExistence type="predicted"/>
<evidence type="ECO:0000313" key="7">
    <source>
        <dbReference type="EMBL" id="EGB13211.1"/>
    </source>
</evidence>
<comment type="subcellular location">
    <subcellularLocation>
        <location evidence="1">Membrane</location>
        <topology evidence="1">Multi-pass membrane protein</topology>
    </subcellularLocation>
</comment>
<gene>
    <name evidence="7" type="ORF">AURANDRAFT_60418</name>
</gene>
<keyword evidence="3 5" id="KW-1133">Transmembrane helix</keyword>
<dbReference type="InterPro" id="IPR049452">
    <property type="entry name" value="Anoctamin_TM"/>
</dbReference>
<feature type="transmembrane region" description="Helical" evidence="5">
    <location>
        <begin position="102"/>
        <end position="123"/>
    </location>
</feature>
<dbReference type="GO" id="GO:0016020">
    <property type="term" value="C:membrane"/>
    <property type="evidence" value="ECO:0007669"/>
    <property type="project" value="UniProtKB-SubCell"/>
</dbReference>
<organism evidence="8">
    <name type="scientific">Aureococcus anophagefferens</name>
    <name type="common">Harmful bloom alga</name>
    <dbReference type="NCBI Taxonomy" id="44056"/>
    <lineage>
        <taxon>Eukaryota</taxon>
        <taxon>Sar</taxon>
        <taxon>Stramenopiles</taxon>
        <taxon>Ochrophyta</taxon>
        <taxon>Pelagophyceae</taxon>
        <taxon>Pelagomonadales</taxon>
        <taxon>Pelagomonadaceae</taxon>
        <taxon>Aureococcus</taxon>
    </lineage>
</organism>
<sequence>MDAPKEAGGAGFGVLRRLSRGTIAGYLVLHDARELEALSRDFVRSRALLPNRLDVSMINEYFGEQLGFIFSFRQHLTTSLTPLALWGVVVYAATTARGDVSSWWTASFAAASAIWGVVCMQLWRRVESTNRMKWGVQDARLRKLPRAGFHGALRPSPVDGLPELFFAPHRRRRKVAENLAPALALIAIFGLSFWGITLLKFRLADERGGASLAPAVVNAVSIQILNLAYAKLAVKLTNRENWRTDQEHADALILRMFLFQFVNSFSPLYFTAFVRPYVGHGGCDGDRDGAVAGSPGDACIHLLSSSLLVLYLSQIFVSKVTEQAVPLAIEHYRRWAESRGVRRDAGAEVRFSRAELERFPALFLGEIDPELFHVNAMAAVVVEFGYVTLFVAAFPLAPLLSYVNGCVSLRSNAHVLMYRSRRAMPRASEGIGNFNTIFDLMTRISVVTNAALLVYVSSINYLDALTPVARLWIFIIFQYALFSIQTAIDILVPDEIDDVRVQRDRGTFFRGVLDAGEMVIPATRDEAHDAPSHDVELHGRDDGAYYAHWISGALAAARQDAADLRTAGGAVDVHIPGTGGSSLMTALRRYGCARGLSLCPVVGGVRKHGPEDPRWASVAAYDVVASHLPSVDAADAWRLSHPGGRVLTVLRDPVVYAHKHDPGAAPRLDAQYQYLRHGWRRDAAAEPRAEMSPADARAFLRARFDVVGVLGAGTATHLFDAFVIRAGLALSGEPDALLYVRRNVRDECAAPRRLGGRSREMRSWGLLANELRPAPNAAAHERRVDAFVVGLGEAWRNGSRAALRAALGPGGDAAARLRAAARLVDDADLRLPADVALVVAALADYADGDDWARHGATFASRLAAHRRANAHREGGGASCARGSPFQFAANCTAAPD</sequence>
<name>F0XX27_AURAN</name>
<feature type="transmembrane region" description="Helical" evidence="5">
    <location>
        <begin position="211"/>
        <end position="229"/>
    </location>
</feature>
<evidence type="ECO:0000256" key="4">
    <source>
        <dbReference type="ARBA" id="ARBA00023136"/>
    </source>
</evidence>
<keyword evidence="2 5" id="KW-0812">Transmembrane</keyword>
<dbReference type="Pfam" id="PF04547">
    <property type="entry name" value="Anoctamin"/>
    <property type="match status" value="1"/>
</dbReference>
<dbReference type="KEGG" id="aaf:AURANDRAFT_60418"/>
<evidence type="ECO:0000313" key="8">
    <source>
        <dbReference type="Proteomes" id="UP000002729"/>
    </source>
</evidence>
<evidence type="ECO:0000256" key="2">
    <source>
        <dbReference type="ARBA" id="ARBA00022692"/>
    </source>
</evidence>
<dbReference type="PANTHER" id="PTHR12308">
    <property type="entry name" value="ANOCTAMIN"/>
    <property type="match status" value="1"/>
</dbReference>
<feature type="transmembrane region" description="Helical" evidence="5">
    <location>
        <begin position="179"/>
        <end position="199"/>
    </location>
</feature>
<keyword evidence="4 5" id="KW-0472">Membrane</keyword>
<dbReference type="GeneID" id="20223004"/>
<accession>F0XX27</accession>
<evidence type="ECO:0000256" key="5">
    <source>
        <dbReference type="SAM" id="Phobius"/>
    </source>
</evidence>
<evidence type="ECO:0000256" key="3">
    <source>
        <dbReference type="ARBA" id="ARBA00022989"/>
    </source>
</evidence>
<dbReference type="PANTHER" id="PTHR12308:SF73">
    <property type="entry name" value="ANOCTAMIN"/>
    <property type="match status" value="1"/>
</dbReference>
<dbReference type="OrthoDB" id="296386at2759"/>
<feature type="domain" description="Anoctamin transmembrane" evidence="6">
    <location>
        <begin position="58"/>
        <end position="505"/>
    </location>
</feature>
<evidence type="ECO:0000259" key="6">
    <source>
        <dbReference type="Pfam" id="PF04547"/>
    </source>
</evidence>
<dbReference type="InterPro" id="IPR007632">
    <property type="entry name" value="Anoctamin"/>
</dbReference>
<dbReference type="GO" id="GO:0005254">
    <property type="term" value="F:chloride channel activity"/>
    <property type="evidence" value="ECO:0007669"/>
    <property type="project" value="TreeGrafter"/>
</dbReference>
<dbReference type="InParanoid" id="F0XX27"/>
<evidence type="ECO:0000256" key="1">
    <source>
        <dbReference type="ARBA" id="ARBA00004141"/>
    </source>
</evidence>
<dbReference type="EMBL" id="GL833120">
    <property type="protein sequence ID" value="EGB13211.1"/>
    <property type="molecule type" value="Genomic_DNA"/>
</dbReference>
<feature type="transmembrane region" description="Helical" evidence="5">
    <location>
        <begin position="371"/>
        <end position="393"/>
    </location>
</feature>
<dbReference type="Proteomes" id="UP000002729">
    <property type="component" value="Unassembled WGS sequence"/>
</dbReference>
<dbReference type="RefSeq" id="XP_009032802.1">
    <property type="nucleotide sequence ID" value="XM_009034554.1"/>
</dbReference>
<keyword evidence="8" id="KW-1185">Reference proteome</keyword>
<dbReference type="eggNOG" id="KOG2513">
    <property type="taxonomic scope" value="Eukaryota"/>
</dbReference>
<protein>
    <recommendedName>
        <fullName evidence="6">Anoctamin transmembrane domain-containing protein</fullName>
    </recommendedName>
</protein>
<reference evidence="7 8" key="1">
    <citation type="journal article" date="2011" name="Proc. Natl. Acad. Sci. U.S.A.">
        <title>Niche of harmful alga Aureococcus anophagefferens revealed through ecogenomics.</title>
        <authorList>
            <person name="Gobler C.J."/>
            <person name="Berry D.L."/>
            <person name="Dyhrman S.T."/>
            <person name="Wilhelm S.W."/>
            <person name="Salamov A."/>
            <person name="Lobanov A.V."/>
            <person name="Zhang Y."/>
            <person name="Collier J.L."/>
            <person name="Wurch L.L."/>
            <person name="Kustka A.B."/>
            <person name="Dill B.D."/>
            <person name="Shah M."/>
            <person name="VerBerkmoes N.C."/>
            <person name="Kuo A."/>
            <person name="Terry A."/>
            <person name="Pangilinan J."/>
            <person name="Lindquist E.A."/>
            <person name="Lucas S."/>
            <person name="Paulsen I.T."/>
            <person name="Hattenrath-Lehmann T.K."/>
            <person name="Talmage S.C."/>
            <person name="Walker E.A."/>
            <person name="Koch F."/>
            <person name="Burson A.M."/>
            <person name="Marcoval M.A."/>
            <person name="Tang Y.Z."/>
            <person name="Lecleir G.R."/>
            <person name="Coyne K.J."/>
            <person name="Berg G.M."/>
            <person name="Bertrand E.M."/>
            <person name="Saito M.A."/>
            <person name="Gladyshev V.N."/>
            <person name="Grigoriev I.V."/>
        </authorList>
    </citation>
    <scope>NUCLEOTIDE SEQUENCE [LARGE SCALE GENOMIC DNA]</scope>
    <source>
        <strain evidence="8">CCMP 1984</strain>
    </source>
</reference>
<dbReference type="AlphaFoldDB" id="F0XX27"/>